<gene>
    <name evidence="2" type="ORF">BAU08_21360</name>
</gene>
<dbReference type="AlphaFoldDB" id="A0A193G1L3"/>
<proteinExistence type="inferred from homology"/>
<dbReference type="SUPFAM" id="SSF53067">
    <property type="entry name" value="Actin-like ATPase domain"/>
    <property type="match status" value="1"/>
</dbReference>
<dbReference type="Gene3D" id="3.30.420.40">
    <property type="match status" value="2"/>
</dbReference>
<organism evidence="2 3">
    <name type="scientific">Bordetella bronchialis</name>
    <dbReference type="NCBI Taxonomy" id="463025"/>
    <lineage>
        <taxon>Bacteria</taxon>
        <taxon>Pseudomonadati</taxon>
        <taxon>Pseudomonadota</taxon>
        <taxon>Betaproteobacteria</taxon>
        <taxon>Burkholderiales</taxon>
        <taxon>Alcaligenaceae</taxon>
        <taxon>Bordetella</taxon>
    </lineage>
</organism>
<dbReference type="EMBL" id="CP016171">
    <property type="protein sequence ID" value="ANN73558.1"/>
    <property type="molecule type" value="Genomic_DNA"/>
</dbReference>
<name>A0A193G1L3_9BORD</name>
<accession>A0A193G1L3</accession>
<dbReference type="PANTHER" id="PTHR18964">
    <property type="entry name" value="ROK (REPRESSOR, ORF, KINASE) FAMILY"/>
    <property type="match status" value="1"/>
</dbReference>
<dbReference type="InterPro" id="IPR000600">
    <property type="entry name" value="ROK"/>
</dbReference>
<dbReference type="RefSeq" id="WP_066671541.1">
    <property type="nucleotide sequence ID" value="NZ_CP016171.1"/>
</dbReference>
<dbReference type="STRING" id="463025.BAU08_21360"/>
<reference evidence="2 3" key="1">
    <citation type="submission" date="2016-06" db="EMBL/GenBank/DDBJ databases">
        <title>Complete genome sequences of Bordetella bronchialis and Bordetella flabilis.</title>
        <authorList>
            <person name="LiPuma J.J."/>
            <person name="Spilker T."/>
        </authorList>
    </citation>
    <scope>NUCLEOTIDE SEQUENCE [LARGE SCALE GENOMIC DNA]</scope>
    <source>
        <strain evidence="2 3">AU17976</strain>
    </source>
</reference>
<evidence type="ECO:0000256" key="1">
    <source>
        <dbReference type="ARBA" id="ARBA00006479"/>
    </source>
</evidence>
<evidence type="ECO:0000313" key="2">
    <source>
        <dbReference type="EMBL" id="ANN73558.1"/>
    </source>
</evidence>
<comment type="similarity">
    <text evidence="1">Belongs to the ROK (NagC/XylR) family.</text>
</comment>
<dbReference type="InterPro" id="IPR043129">
    <property type="entry name" value="ATPase_NBD"/>
</dbReference>
<dbReference type="PANTHER" id="PTHR18964:SF149">
    <property type="entry name" value="BIFUNCTIONAL UDP-N-ACETYLGLUCOSAMINE 2-EPIMERASE_N-ACETYLMANNOSAMINE KINASE"/>
    <property type="match status" value="1"/>
</dbReference>
<dbReference type="CDD" id="cd24058">
    <property type="entry name" value="ASKHA_NBD_ROK_PPGK"/>
    <property type="match status" value="1"/>
</dbReference>
<protein>
    <submittedName>
        <fullName evidence="2">Chromosome partitioning protein ParA</fullName>
    </submittedName>
</protein>
<dbReference type="Proteomes" id="UP000092213">
    <property type="component" value="Chromosome"/>
</dbReference>
<sequence length="241" mass="26123">MKPGILAIDIGGTGLKAAVINEKGQMLAERVRVPTPHPCPPKVLLENVKRMTADLPAFDRISIGFPGVVRDGKVLTAPNLDTSLWAGFPLRQAISRAFGNKPAHLLNDADMQGLGLVSGRGLEFVVTLGTGVGTALFRDGDLMPHMELAHHPIHKNKTYDEYLGEAERKTLSKKQWNRRVRRALELIEMLFMPDRIYIGGGNAARLELAADDHIVIGSNDAGLEGGAALWRKARATPGGRS</sequence>
<dbReference type="Pfam" id="PF00480">
    <property type="entry name" value="ROK"/>
    <property type="match status" value="1"/>
</dbReference>
<evidence type="ECO:0000313" key="3">
    <source>
        <dbReference type="Proteomes" id="UP000092213"/>
    </source>
</evidence>